<evidence type="ECO:0000256" key="1">
    <source>
        <dbReference type="SAM" id="SignalP"/>
    </source>
</evidence>
<reference evidence="3 4" key="1">
    <citation type="submission" date="2015-11" db="EMBL/GenBank/DDBJ databases">
        <title>Whole-Genome Sequence of Candidatus Oderbacter manganicum from the National Park Lower Oder Valley, Germany.</title>
        <authorList>
            <person name="Braun B."/>
            <person name="Liere K."/>
            <person name="Szewzyk U."/>
        </authorList>
    </citation>
    <scope>NUCLEOTIDE SEQUENCE [LARGE SCALE GENOMIC DNA]</scope>
    <source>
        <strain evidence="3 4">OTSz_A_272</strain>
    </source>
</reference>
<feature type="domain" description="Thioredoxin" evidence="2">
    <location>
        <begin position="34"/>
        <end position="217"/>
    </location>
</feature>
<dbReference type="OrthoDB" id="7185309at2"/>
<accession>A0A1B1AI14</accession>
<dbReference type="InterPro" id="IPR036249">
    <property type="entry name" value="Thioredoxin-like_sf"/>
</dbReference>
<dbReference type="InParanoid" id="A0A1B1AI14"/>
<dbReference type="RefSeq" id="WP_066770745.1">
    <property type="nucleotide sequence ID" value="NZ_CP013244.1"/>
</dbReference>
<dbReference type="Gene3D" id="3.40.30.10">
    <property type="entry name" value="Glutaredoxin"/>
    <property type="match status" value="1"/>
</dbReference>
<dbReference type="AlphaFoldDB" id="A0A1B1AI14"/>
<proteinExistence type="predicted"/>
<name>A0A1B1AI14_9PROT</name>
<evidence type="ECO:0000259" key="2">
    <source>
        <dbReference type="PROSITE" id="PS51352"/>
    </source>
</evidence>
<feature type="signal peptide" evidence="1">
    <location>
        <begin position="1"/>
        <end position="23"/>
    </location>
</feature>
<dbReference type="SUPFAM" id="SSF52833">
    <property type="entry name" value="Thioredoxin-like"/>
    <property type="match status" value="1"/>
</dbReference>
<protein>
    <recommendedName>
        <fullName evidence="2">Thioredoxin domain-containing protein</fullName>
    </recommendedName>
</protein>
<dbReference type="PROSITE" id="PS51352">
    <property type="entry name" value="THIOREDOXIN_2"/>
    <property type="match status" value="1"/>
</dbReference>
<evidence type="ECO:0000313" key="3">
    <source>
        <dbReference type="EMBL" id="ANP46181.1"/>
    </source>
</evidence>
<dbReference type="KEGG" id="cbot:ATE48_09740"/>
<keyword evidence="4" id="KW-1185">Reference proteome</keyword>
<sequence length="219" mass="23823">MSCTRRALIAAAAAAPFSGDVHAQTPDWLRTHSAMAAWDAPERTSERLLNSRLAPESAAGRVSIREWLGGRPAVLAVWATWCPPCLAEKRDESRLSARLTETGSNTQIKALLAFDRASLADAQLRLQSLGASALETARAADSAEQALLYTFGFERDRRSMNRTSNTIAELSTSLPFTLLIGADGTLLGTMVGRVTDEQGRAYWSRPDVFDMLRRLGGQT</sequence>
<dbReference type="EMBL" id="CP013244">
    <property type="protein sequence ID" value="ANP46181.1"/>
    <property type="molecule type" value="Genomic_DNA"/>
</dbReference>
<evidence type="ECO:0000313" key="4">
    <source>
        <dbReference type="Proteomes" id="UP000092498"/>
    </source>
</evidence>
<feature type="chain" id="PRO_5008518837" description="Thioredoxin domain-containing protein" evidence="1">
    <location>
        <begin position="24"/>
        <end position="219"/>
    </location>
</feature>
<keyword evidence="1" id="KW-0732">Signal</keyword>
<dbReference type="InterPro" id="IPR013766">
    <property type="entry name" value="Thioredoxin_domain"/>
</dbReference>
<dbReference type="Proteomes" id="UP000092498">
    <property type="component" value="Chromosome"/>
</dbReference>
<gene>
    <name evidence="3" type="ORF">ATE48_09740</name>
</gene>
<organism evidence="3 4">
    <name type="scientific">Candidatus Viadribacter manganicus</name>
    <dbReference type="NCBI Taxonomy" id="1759059"/>
    <lineage>
        <taxon>Bacteria</taxon>
        <taxon>Pseudomonadati</taxon>
        <taxon>Pseudomonadota</taxon>
        <taxon>Alphaproteobacteria</taxon>
        <taxon>Hyphomonadales</taxon>
        <taxon>Hyphomonadaceae</taxon>
        <taxon>Candidatus Viadribacter</taxon>
    </lineage>
</organism>